<gene>
    <name evidence="1" type="ORF">OKE68_09560</name>
</gene>
<dbReference type="AlphaFoldDB" id="A0AAP3EW21"/>
<organism evidence="1 2">
    <name type="scientific">Riemerella anatipestifer</name>
    <name type="common">Moraxella anatipestifer</name>
    <dbReference type="NCBI Taxonomy" id="34085"/>
    <lineage>
        <taxon>Bacteria</taxon>
        <taxon>Pseudomonadati</taxon>
        <taxon>Bacteroidota</taxon>
        <taxon>Flavobacteriia</taxon>
        <taxon>Flavobacteriales</taxon>
        <taxon>Weeksellaceae</taxon>
        <taxon>Riemerella</taxon>
    </lineage>
</organism>
<protein>
    <submittedName>
        <fullName evidence="1">Uncharacterized protein</fullName>
    </submittedName>
</protein>
<evidence type="ECO:0000313" key="2">
    <source>
        <dbReference type="Proteomes" id="UP001207440"/>
    </source>
</evidence>
<reference evidence="1" key="1">
    <citation type="submission" date="2022-10" db="EMBL/GenBank/DDBJ databases">
        <title>Sifting through the core-genome to identify putative cross-protective antigens against Riemerella anatipestifer.</title>
        <authorList>
            <person name="Zheng X."/>
            <person name="Zhang W."/>
        </authorList>
    </citation>
    <scope>NUCLEOTIDE SEQUENCE</scope>
    <source>
        <strain evidence="1">ZWRA178</strain>
    </source>
</reference>
<dbReference type="EMBL" id="JAOZYT010000075">
    <property type="protein sequence ID" value="MCW0524560.1"/>
    <property type="molecule type" value="Genomic_DNA"/>
</dbReference>
<sequence>YNKEDKLLYSFWYIRWNMYWRSILLTALMKEYPEYRRLQLALRRFYYLYWIAGKTLTQIKQTSFNLIKWVKDGSPIEEIEDNLNKKLEEDRIVQQALSNLKEDIYQEYWCKPLLILMEYNNSDNSNPSFIELNQYLHVEHILPKEYSKLPNGNILNQILQSNG</sequence>
<name>A0AAP3EW21_RIEAN</name>
<feature type="non-terminal residue" evidence="1">
    <location>
        <position position="1"/>
    </location>
</feature>
<evidence type="ECO:0000313" key="1">
    <source>
        <dbReference type="EMBL" id="MCW0524560.1"/>
    </source>
</evidence>
<proteinExistence type="predicted"/>
<dbReference type="Proteomes" id="UP001207440">
    <property type="component" value="Unassembled WGS sequence"/>
</dbReference>
<dbReference type="RefSeq" id="WP_262990689.1">
    <property type="nucleotide sequence ID" value="NZ_JAOTLM010000078.1"/>
</dbReference>
<accession>A0AAP3EW21</accession>
<comment type="caution">
    <text evidence="1">The sequence shown here is derived from an EMBL/GenBank/DDBJ whole genome shotgun (WGS) entry which is preliminary data.</text>
</comment>